<comment type="subcellular location">
    <subcellularLocation>
        <location evidence="1">Membrane</location>
        <topology evidence="1">Multi-pass membrane protein</topology>
    </subcellularLocation>
</comment>
<keyword evidence="8" id="KW-1185">Reference proteome</keyword>
<feature type="transmembrane region" description="Helical" evidence="5">
    <location>
        <begin position="123"/>
        <end position="146"/>
    </location>
</feature>
<dbReference type="Proteomes" id="UP000054359">
    <property type="component" value="Unassembled WGS sequence"/>
</dbReference>
<dbReference type="GO" id="GO:0015179">
    <property type="term" value="F:L-amino acid transmembrane transporter activity"/>
    <property type="evidence" value="ECO:0007669"/>
    <property type="project" value="TreeGrafter"/>
</dbReference>
<dbReference type="GO" id="GO:0005774">
    <property type="term" value="C:vacuolar membrane"/>
    <property type="evidence" value="ECO:0007669"/>
    <property type="project" value="TreeGrafter"/>
</dbReference>
<feature type="transmembrane region" description="Helical" evidence="5">
    <location>
        <begin position="158"/>
        <end position="175"/>
    </location>
</feature>
<dbReference type="OMA" id="SQQVEEW"/>
<feature type="transmembrane region" description="Helical" evidence="5">
    <location>
        <begin position="35"/>
        <end position="59"/>
    </location>
</feature>
<dbReference type="Gene3D" id="1.20.1740.10">
    <property type="entry name" value="Amino acid/polyamine transporter I"/>
    <property type="match status" value="1"/>
</dbReference>
<dbReference type="STRING" id="407821.A0A087TTD7"/>
<feature type="transmembrane region" description="Helical" evidence="5">
    <location>
        <begin position="225"/>
        <end position="244"/>
    </location>
</feature>
<proteinExistence type="predicted"/>
<feature type="transmembrane region" description="Helical" evidence="5">
    <location>
        <begin position="256"/>
        <end position="279"/>
    </location>
</feature>
<keyword evidence="4 5" id="KW-0472">Membrane</keyword>
<gene>
    <name evidence="7" type="ORF">X975_06928</name>
</gene>
<organism evidence="7 8">
    <name type="scientific">Stegodyphus mimosarum</name>
    <name type="common">African social velvet spider</name>
    <dbReference type="NCBI Taxonomy" id="407821"/>
    <lineage>
        <taxon>Eukaryota</taxon>
        <taxon>Metazoa</taxon>
        <taxon>Ecdysozoa</taxon>
        <taxon>Arthropoda</taxon>
        <taxon>Chelicerata</taxon>
        <taxon>Arachnida</taxon>
        <taxon>Araneae</taxon>
        <taxon>Araneomorphae</taxon>
        <taxon>Entelegynae</taxon>
        <taxon>Eresoidea</taxon>
        <taxon>Eresidae</taxon>
        <taxon>Stegodyphus</taxon>
    </lineage>
</organism>
<keyword evidence="3 5" id="KW-1133">Transmembrane helix</keyword>
<dbReference type="PANTHER" id="PTHR22950">
    <property type="entry name" value="AMINO ACID TRANSPORTER"/>
    <property type="match status" value="1"/>
</dbReference>
<accession>A0A087TTD7</accession>
<feature type="domain" description="Amino acid transporter transmembrane" evidence="6">
    <location>
        <begin position="35"/>
        <end position="417"/>
    </location>
</feature>
<feature type="non-terminal residue" evidence="7">
    <location>
        <position position="448"/>
    </location>
</feature>
<dbReference type="OrthoDB" id="655540at2759"/>
<feature type="transmembrane region" description="Helical" evidence="5">
    <location>
        <begin position="338"/>
        <end position="355"/>
    </location>
</feature>
<feature type="transmembrane region" description="Helical" evidence="5">
    <location>
        <begin position="406"/>
        <end position="426"/>
    </location>
</feature>
<evidence type="ECO:0000256" key="4">
    <source>
        <dbReference type="ARBA" id="ARBA00023136"/>
    </source>
</evidence>
<evidence type="ECO:0000313" key="8">
    <source>
        <dbReference type="Proteomes" id="UP000054359"/>
    </source>
</evidence>
<feature type="transmembrane region" description="Helical" evidence="5">
    <location>
        <begin position="299"/>
        <end position="317"/>
    </location>
</feature>
<keyword evidence="2 5" id="KW-0812">Transmembrane</keyword>
<dbReference type="PANTHER" id="PTHR22950:SF703">
    <property type="entry name" value="AMINO ACID TRANSPORTER TRANSMEMBRANE DOMAIN-CONTAINING PROTEIN"/>
    <property type="match status" value="1"/>
</dbReference>
<name>A0A087TTD7_STEMI</name>
<feature type="transmembrane region" description="Helical" evidence="5">
    <location>
        <begin position="361"/>
        <end position="385"/>
    </location>
</feature>
<dbReference type="FunFam" id="1.20.1740.10:FF:000052">
    <property type="entry name" value="Lysine histidine transporter-like 3"/>
    <property type="match status" value="1"/>
</dbReference>
<dbReference type="Pfam" id="PF01490">
    <property type="entry name" value="Aa_trans"/>
    <property type="match status" value="1"/>
</dbReference>
<dbReference type="AlphaFoldDB" id="A0A087TTD7"/>
<evidence type="ECO:0000256" key="3">
    <source>
        <dbReference type="ARBA" id="ARBA00022989"/>
    </source>
</evidence>
<evidence type="ECO:0000313" key="7">
    <source>
        <dbReference type="EMBL" id="KFM68376.1"/>
    </source>
</evidence>
<dbReference type="EMBL" id="KK116647">
    <property type="protein sequence ID" value="KFM68376.1"/>
    <property type="molecule type" value="Genomic_DNA"/>
</dbReference>
<dbReference type="InterPro" id="IPR013057">
    <property type="entry name" value="AA_transpt_TM"/>
</dbReference>
<protein>
    <submittedName>
        <fullName evidence="7">Proton-coupled amino acid transporter 3</fullName>
    </submittedName>
</protein>
<feature type="transmembrane region" description="Helical" evidence="5">
    <location>
        <begin position="182"/>
        <end position="205"/>
    </location>
</feature>
<evidence type="ECO:0000256" key="1">
    <source>
        <dbReference type="ARBA" id="ARBA00004141"/>
    </source>
</evidence>
<reference evidence="7 8" key="1">
    <citation type="submission" date="2013-11" db="EMBL/GenBank/DDBJ databases">
        <title>Genome sequencing of Stegodyphus mimosarum.</title>
        <authorList>
            <person name="Bechsgaard J."/>
        </authorList>
    </citation>
    <scope>NUCLEOTIDE SEQUENCE [LARGE SCALE GENOMIC DNA]</scope>
</reference>
<evidence type="ECO:0000256" key="5">
    <source>
        <dbReference type="SAM" id="Phobius"/>
    </source>
</evidence>
<feature type="transmembrane region" description="Helical" evidence="5">
    <location>
        <begin position="65"/>
        <end position="85"/>
    </location>
</feature>
<evidence type="ECO:0000256" key="2">
    <source>
        <dbReference type="ARBA" id="ARBA00022692"/>
    </source>
</evidence>
<evidence type="ECO:0000259" key="6">
    <source>
        <dbReference type="Pfam" id="PF01490"/>
    </source>
</evidence>
<sequence length="448" mass="49747">MKYQTFVSPEPTDSSEDESNYVLMSLFRRSENSGYSVWTAAIFITSLMAGMGVLALPHALAGTGWYGLLLIALACVNSWYSALILGRTWIILEERWEEYRGKFRYPYPAMGLRAFGRWMRYSVTAVLHITLIGIAVVYLLLSAQIAQSMMSYFFYLDYGYWIIILSAFLCPLTWFGSIEEFWFAAVGALVTAGLACYSLLASVILEIPNAKNVKFDNPNFSSFSLAFGTILFSFGGVFFFPTIQNDMANRQQFNKATLIGFAGLLLLYMPVTTAGYAVLGSSVAPNILLSIEVGYLRSFIEACLAAHILLAFLIVINPVAQETEDALGVEPNFNYKRCIIRSLIVGLVLLISYTIPHFDKIMNLIGGSTMTLLTFIFPPLFYIQLCNEDDSKLDTRRKISLSEKGFLIQVMTVGIAGGIACTYFALMEIVSIFFSNTSASVADINIAI</sequence>